<dbReference type="PANTHER" id="PTHR30591:SF1">
    <property type="entry name" value="RECBCD ENZYME SUBUNIT RECC"/>
    <property type="match status" value="1"/>
</dbReference>
<keyword evidence="8" id="KW-0234">DNA repair</keyword>
<name>A0A381TWU3_9ZZZZ</name>
<dbReference type="GO" id="GO:0006281">
    <property type="term" value="P:DNA repair"/>
    <property type="evidence" value="ECO:0007669"/>
    <property type="project" value="UniProtKB-KW"/>
</dbReference>
<keyword evidence="7" id="KW-0238">DNA-binding</keyword>
<evidence type="ECO:0000256" key="3">
    <source>
        <dbReference type="ARBA" id="ARBA00022763"/>
    </source>
</evidence>
<dbReference type="InterPro" id="IPR027417">
    <property type="entry name" value="P-loop_NTPase"/>
</dbReference>
<keyword evidence="1" id="KW-0540">Nuclease</keyword>
<keyword evidence="4" id="KW-0378">Hydrolase</keyword>
<dbReference type="Pfam" id="PF12705">
    <property type="entry name" value="PDDEXK_1"/>
    <property type="match status" value="1"/>
</dbReference>
<evidence type="ECO:0000256" key="6">
    <source>
        <dbReference type="ARBA" id="ARBA00022840"/>
    </source>
</evidence>
<evidence type="ECO:0000313" key="10">
    <source>
        <dbReference type="EMBL" id="SVA20274.1"/>
    </source>
</evidence>
<evidence type="ECO:0000256" key="8">
    <source>
        <dbReference type="ARBA" id="ARBA00023204"/>
    </source>
</evidence>
<dbReference type="PANTHER" id="PTHR30591">
    <property type="entry name" value="RECBCD ENZYME SUBUNIT RECC"/>
    <property type="match status" value="1"/>
</dbReference>
<dbReference type="InterPro" id="IPR011335">
    <property type="entry name" value="Restrct_endonuc-II-like"/>
</dbReference>
<sequence length="908" mass="100968">VDWYRLFKEENKKYYVHEDLVQAAEDAVARGTVADTLRDIGFVVFYLLNDLTQAELRLAKRLIDMDQAGMILGLVGEPEIDEDTLRIIASIDDGVGAGLTGGDYENLLPVQMLSAPDSREEIRWIVRDIARRSETGTAFHKIAVLYRQREPYASLISTQLALAGMPTAGPDPAPLSSTPSGRSLLDMLAVMNSDLSRSEVLKWLSECPVKVDSDGQDSRGLFADWEVLSRRAGIVKGIDQWEERLEALFTRVTRQVASAEELEETSPAKLEGLRRMSSATRSLQIFVKDFSVRTGVPSGDTWDDLSRWIKRLLEHFAWSEEDWPAEHRVTHERIIGILDEFSSLDQTSLPPTKEVFLEILEQLLEAPSGRFGETGSGVFVAPVETAKGMAFDAVYMVGMCEGDFPAPPPQDSLLPYETREIVGSGLVLDSQRTFRIKERRAFVTAQASSEQYVLTYPRADSSSQRPRFPSPWFMDALQNLHGSSVTSADIPQLSNEAWMEVIQSPLHSLESTETVSAADIHDRDVASVSRWRALGNDLKDHYLAATGGAISRSIAMNESRRSSKVTSWDGDVSGHLDAGKVLQQGPLSATGLESWARCPFSYFLGNVLGLRALDSPEDVLTISALDRGSLVHRILERLIDEGIKLNDGSGGKKIEPQEQVRILRKVGDEEFNRAEARGLTGKPLLWAAAKDEILRDLLGFLDADRLWLEEQDLEPMWAEKSFGFGRADSLEPLKIILKDGSELSFRGMIDRVDVSKDKKRIVVTDYKTGSSYSYRNMDKDPLDAGRRLQLPLYSLAAKRALDGVEEAQGSYWFVNASSNFDRKFIDLAQVEDRFNEVIEGISTGIQTGLFPANPGPQGQFGPENCSYCDFARICPSAKAGLWDRKKDDVRLASYIGLSGSSDEQEDEL</sequence>
<feature type="domain" description="PD-(D/E)XK endonuclease-like" evidence="9">
    <location>
        <begin position="587"/>
        <end position="875"/>
    </location>
</feature>
<accession>A0A381TWU3</accession>
<keyword evidence="2" id="KW-0547">Nucleotide-binding</keyword>
<dbReference type="InterPro" id="IPR038726">
    <property type="entry name" value="PDDEXK_AddAB-type"/>
</dbReference>
<dbReference type="GO" id="GO:0003677">
    <property type="term" value="F:DNA binding"/>
    <property type="evidence" value="ECO:0007669"/>
    <property type="project" value="UniProtKB-KW"/>
</dbReference>
<dbReference type="Gene3D" id="3.40.50.300">
    <property type="entry name" value="P-loop containing nucleotide triphosphate hydrolases"/>
    <property type="match status" value="1"/>
</dbReference>
<evidence type="ECO:0000259" key="9">
    <source>
        <dbReference type="Pfam" id="PF12705"/>
    </source>
</evidence>
<dbReference type="SUPFAM" id="SSF52980">
    <property type="entry name" value="Restriction endonuclease-like"/>
    <property type="match status" value="1"/>
</dbReference>
<keyword evidence="5" id="KW-0269">Exonuclease</keyword>
<feature type="non-terminal residue" evidence="10">
    <location>
        <position position="1"/>
    </location>
</feature>
<dbReference type="InterPro" id="IPR011604">
    <property type="entry name" value="PDDEXK-like_dom_sf"/>
</dbReference>
<dbReference type="GO" id="GO:0004527">
    <property type="term" value="F:exonuclease activity"/>
    <property type="evidence" value="ECO:0007669"/>
    <property type="project" value="UniProtKB-KW"/>
</dbReference>
<dbReference type="GO" id="GO:0006310">
    <property type="term" value="P:DNA recombination"/>
    <property type="evidence" value="ECO:0007669"/>
    <property type="project" value="TreeGrafter"/>
</dbReference>
<reference evidence="10" key="1">
    <citation type="submission" date="2018-05" db="EMBL/GenBank/DDBJ databases">
        <authorList>
            <person name="Lanie J.A."/>
            <person name="Ng W.-L."/>
            <person name="Kazmierczak K.M."/>
            <person name="Andrzejewski T.M."/>
            <person name="Davidsen T.M."/>
            <person name="Wayne K.J."/>
            <person name="Tettelin H."/>
            <person name="Glass J.I."/>
            <person name="Rusch D."/>
            <person name="Podicherti R."/>
            <person name="Tsui H.-C.T."/>
            <person name="Winkler M.E."/>
        </authorList>
    </citation>
    <scope>NUCLEOTIDE SEQUENCE</scope>
</reference>
<dbReference type="GO" id="GO:0005524">
    <property type="term" value="F:ATP binding"/>
    <property type="evidence" value="ECO:0007669"/>
    <property type="project" value="UniProtKB-KW"/>
</dbReference>
<keyword evidence="3" id="KW-0227">DNA damage</keyword>
<evidence type="ECO:0000256" key="7">
    <source>
        <dbReference type="ARBA" id="ARBA00023125"/>
    </source>
</evidence>
<evidence type="ECO:0000256" key="4">
    <source>
        <dbReference type="ARBA" id="ARBA00022801"/>
    </source>
</evidence>
<gene>
    <name evidence="10" type="ORF">METZ01_LOCUS73128</name>
</gene>
<dbReference type="EMBL" id="UINC01005277">
    <property type="protein sequence ID" value="SVA20274.1"/>
    <property type="molecule type" value="Genomic_DNA"/>
</dbReference>
<dbReference type="SUPFAM" id="SSF52540">
    <property type="entry name" value="P-loop containing nucleoside triphosphate hydrolases"/>
    <property type="match status" value="1"/>
</dbReference>
<dbReference type="Gene3D" id="1.10.486.10">
    <property type="entry name" value="PCRA, domain 4"/>
    <property type="match status" value="1"/>
</dbReference>
<dbReference type="Gene3D" id="3.90.320.10">
    <property type="match status" value="1"/>
</dbReference>
<evidence type="ECO:0000256" key="1">
    <source>
        <dbReference type="ARBA" id="ARBA00022722"/>
    </source>
</evidence>
<evidence type="ECO:0000256" key="2">
    <source>
        <dbReference type="ARBA" id="ARBA00022741"/>
    </source>
</evidence>
<proteinExistence type="predicted"/>
<organism evidence="10">
    <name type="scientific">marine metagenome</name>
    <dbReference type="NCBI Taxonomy" id="408172"/>
    <lineage>
        <taxon>unclassified sequences</taxon>
        <taxon>metagenomes</taxon>
        <taxon>ecological metagenomes</taxon>
    </lineage>
</organism>
<evidence type="ECO:0000256" key="5">
    <source>
        <dbReference type="ARBA" id="ARBA00022839"/>
    </source>
</evidence>
<dbReference type="AlphaFoldDB" id="A0A381TWU3"/>
<protein>
    <recommendedName>
        <fullName evidence="9">PD-(D/E)XK endonuclease-like domain-containing protein</fullName>
    </recommendedName>
</protein>
<keyword evidence="6" id="KW-0067">ATP-binding</keyword>